<evidence type="ECO:0000313" key="7">
    <source>
        <dbReference type="Proteomes" id="UP000025171"/>
    </source>
</evidence>
<reference evidence="6 7" key="1">
    <citation type="journal article" date="2014" name="Antonie Van Leeuwenhoek">
        <title>Hyphomonas beringensis sp. nov. and Hyphomonas chukchiensis sp. nov., isolated from surface seawater of the Bering Sea and Chukchi Sea.</title>
        <authorList>
            <person name="Li C."/>
            <person name="Lai Q."/>
            <person name="Li G."/>
            <person name="Dong C."/>
            <person name="Wang J."/>
            <person name="Liao Y."/>
            <person name="Shao Z."/>
        </authorList>
    </citation>
    <scope>NUCLEOTIDE SEQUENCE [LARGE SCALE GENOMIC DNA]</scope>
    <source>
        <strain evidence="6 7">MHS-2</strain>
    </source>
</reference>
<dbReference type="InterPro" id="IPR002930">
    <property type="entry name" value="GCV_H"/>
</dbReference>
<dbReference type="PROSITE" id="PS50968">
    <property type="entry name" value="BIOTINYL_LIPOYL"/>
    <property type="match status" value="1"/>
</dbReference>
<dbReference type="STRING" id="1280950.HJO_16777"/>
<dbReference type="PROSITE" id="PS00189">
    <property type="entry name" value="LIPOYL"/>
    <property type="match status" value="1"/>
</dbReference>
<comment type="subunit">
    <text evidence="3">The glycine cleavage system is composed of four proteins: P, T, L and H.</text>
</comment>
<dbReference type="Gene3D" id="2.40.50.100">
    <property type="match status" value="1"/>
</dbReference>
<name>A0A059F9P4_9PROT</name>
<evidence type="ECO:0000313" key="6">
    <source>
        <dbReference type="EMBL" id="KCZ87320.1"/>
    </source>
</evidence>
<evidence type="ECO:0000256" key="4">
    <source>
        <dbReference type="PIRSR" id="PIRSR617453-50"/>
    </source>
</evidence>
<keyword evidence="2 3" id="KW-0450">Lipoyl</keyword>
<dbReference type="SUPFAM" id="SSF51230">
    <property type="entry name" value="Single hybrid motif"/>
    <property type="match status" value="1"/>
</dbReference>
<dbReference type="NCBIfam" id="TIGR00527">
    <property type="entry name" value="gcvH"/>
    <property type="match status" value="1"/>
</dbReference>
<feature type="domain" description="Lipoyl-binding" evidence="5">
    <location>
        <begin position="18"/>
        <end position="100"/>
    </location>
</feature>
<keyword evidence="7" id="KW-1185">Reference proteome</keyword>
<dbReference type="PANTHER" id="PTHR11715:SF3">
    <property type="entry name" value="GLYCINE CLEAVAGE SYSTEM H PROTEIN-RELATED"/>
    <property type="match status" value="1"/>
</dbReference>
<dbReference type="InterPro" id="IPR033753">
    <property type="entry name" value="GCV_H/Fam206"/>
</dbReference>
<evidence type="ECO:0000259" key="5">
    <source>
        <dbReference type="PROSITE" id="PS50968"/>
    </source>
</evidence>
<comment type="cofactor">
    <cofactor evidence="3">
        <name>(R)-lipoate</name>
        <dbReference type="ChEBI" id="CHEBI:83088"/>
    </cofactor>
    <text evidence="3">Binds 1 lipoyl cofactor covalently.</text>
</comment>
<dbReference type="InterPro" id="IPR003016">
    <property type="entry name" value="2-oxoA_DH_lipoyl-BS"/>
</dbReference>
<dbReference type="PATRIC" id="fig|1280950.3.peg.3358"/>
<dbReference type="InterPro" id="IPR017453">
    <property type="entry name" value="GCV_H_sub"/>
</dbReference>
<evidence type="ECO:0000256" key="3">
    <source>
        <dbReference type="HAMAP-Rule" id="MF_00272"/>
    </source>
</evidence>
<dbReference type="eggNOG" id="COG0509">
    <property type="taxonomic scope" value="Bacteria"/>
</dbReference>
<comment type="caution">
    <text evidence="6">The sequence shown here is derived from an EMBL/GenBank/DDBJ whole genome shotgun (WGS) entry which is preliminary data.</text>
</comment>
<dbReference type="AlphaFoldDB" id="A0A059F9P4"/>
<organism evidence="6 7">
    <name type="scientific">Hyphomonas johnsonii MHS-2</name>
    <dbReference type="NCBI Taxonomy" id="1280950"/>
    <lineage>
        <taxon>Bacteria</taxon>
        <taxon>Pseudomonadati</taxon>
        <taxon>Pseudomonadota</taxon>
        <taxon>Alphaproteobacteria</taxon>
        <taxon>Hyphomonadales</taxon>
        <taxon>Hyphomonadaceae</taxon>
        <taxon>Hyphomonas</taxon>
    </lineage>
</organism>
<dbReference type="CDD" id="cd06848">
    <property type="entry name" value="GCS_H"/>
    <property type="match status" value="1"/>
</dbReference>
<dbReference type="GO" id="GO:0009249">
    <property type="term" value="P:protein lipoylation"/>
    <property type="evidence" value="ECO:0007669"/>
    <property type="project" value="TreeGrafter"/>
</dbReference>
<evidence type="ECO:0000256" key="1">
    <source>
        <dbReference type="ARBA" id="ARBA00009249"/>
    </source>
</evidence>
<feature type="modified residue" description="N6-lipoyllysine" evidence="3 4">
    <location>
        <position position="59"/>
    </location>
</feature>
<gene>
    <name evidence="3" type="primary">gcvH</name>
    <name evidence="6" type="ORF">HJO_16777</name>
</gene>
<dbReference type="PANTHER" id="PTHR11715">
    <property type="entry name" value="GLYCINE CLEAVAGE SYSTEM H PROTEIN"/>
    <property type="match status" value="1"/>
</dbReference>
<dbReference type="Proteomes" id="UP000025171">
    <property type="component" value="Unassembled WGS sequence"/>
</dbReference>
<sequence>MATYYTEDHEWISVEGDAGKVGITKYAAEQLGDVVFVETPDVGKTVKKGDDMAVVESVKAASDVYAPVSGEVTEANAALADAPETVNESPEGDGWFCVIKLSDTGELDGLMDEAAYTAFCKGL</sequence>
<dbReference type="RefSeq" id="WP_035619374.1">
    <property type="nucleotide sequence ID" value="NZ_ARYK01000013.1"/>
</dbReference>
<comment type="function">
    <text evidence="3">The glycine cleavage system catalyzes the degradation of glycine. The H protein shuttles the methylamine group of glycine from the P protein to the T protein.</text>
</comment>
<dbReference type="InterPro" id="IPR000089">
    <property type="entry name" value="Biotin_lipoyl"/>
</dbReference>
<dbReference type="GO" id="GO:0019464">
    <property type="term" value="P:glycine decarboxylation via glycine cleavage system"/>
    <property type="evidence" value="ECO:0007669"/>
    <property type="project" value="UniProtKB-UniRule"/>
</dbReference>
<dbReference type="GO" id="GO:0005737">
    <property type="term" value="C:cytoplasm"/>
    <property type="evidence" value="ECO:0007669"/>
    <property type="project" value="TreeGrafter"/>
</dbReference>
<protein>
    <recommendedName>
        <fullName evidence="3">Glycine cleavage system H protein</fullName>
    </recommendedName>
</protein>
<proteinExistence type="inferred from homology"/>
<dbReference type="Pfam" id="PF01597">
    <property type="entry name" value="GCV_H"/>
    <property type="match status" value="1"/>
</dbReference>
<dbReference type="InterPro" id="IPR011053">
    <property type="entry name" value="Single_hybrid_motif"/>
</dbReference>
<dbReference type="EMBL" id="ARYK01000013">
    <property type="protein sequence ID" value="KCZ87320.1"/>
    <property type="molecule type" value="Genomic_DNA"/>
</dbReference>
<dbReference type="NCBIfam" id="NF002270">
    <property type="entry name" value="PRK01202.1"/>
    <property type="match status" value="1"/>
</dbReference>
<comment type="similarity">
    <text evidence="1 3">Belongs to the GcvH family.</text>
</comment>
<dbReference type="GO" id="GO:0005960">
    <property type="term" value="C:glycine cleavage complex"/>
    <property type="evidence" value="ECO:0007669"/>
    <property type="project" value="InterPro"/>
</dbReference>
<dbReference type="OrthoDB" id="9796712at2"/>
<dbReference type="HAMAP" id="MF_00272">
    <property type="entry name" value="GcvH"/>
    <property type="match status" value="1"/>
</dbReference>
<evidence type="ECO:0000256" key="2">
    <source>
        <dbReference type="ARBA" id="ARBA00022823"/>
    </source>
</evidence>
<accession>A0A059F9P4</accession>